<dbReference type="InterPro" id="IPR036259">
    <property type="entry name" value="MFS_trans_sf"/>
</dbReference>
<feature type="transmembrane region" description="Helical" evidence="2">
    <location>
        <begin position="104"/>
        <end position="121"/>
    </location>
</feature>
<feature type="transmembrane region" description="Helical" evidence="2">
    <location>
        <begin position="79"/>
        <end position="98"/>
    </location>
</feature>
<evidence type="ECO:0000256" key="2">
    <source>
        <dbReference type="SAM" id="Phobius"/>
    </source>
</evidence>
<feature type="transmembrane region" description="Helical" evidence="2">
    <location>
        <begin position="166"/>
        <end position="184"/>
    </location>
</feature>
<protein>
    <submittedName>
        <fullName evidence="4">MFS transporter, OFA family, oxalate/formate antiporter</fullName>
    </submittedName>
</protein>
<dbReference type="EMBL" id="FOZK01000001">
    <property type="protein sequence ID" value="SFR90938.1"/>
    <property type="molecule type" value="Genomic_DNA"/>
</dbReference>
<dbReference type="Gene3D" id="1.20.1250.20">
    <property type="entry name" value="MFS general substrate transporter like domains"/>
    <property type="match status" value="2"/>
</dbReference>
<evidence type="ECO:0000256" key="1">
    <source>
        <dbReference type="SAM" id="MobiDB-lite"/>
    </source>
</evidence>
<feature type="domain" description="Major facilitator superfamily (MFS) profile" evidence="3">
    <location>
        <begin position="11"/>
        <end position="407"/>
    </location>
</feature>
<feature type="transmembrane region" description="Helical" evidence="2">
    <location>
        <begin position="317"/>
        <end position="343"/>
    </location>
</feature>
<dbReference type="RefSeq" id="WP_089814186.1">
    <property type="nucleotide sequence ID" value="NZ_FOZK01000001.1"/>
</dbReference>
<dbReference type="OrthoDB" id="359492at2157"/>
<organism evidence="4 5">
    <name type="scientific">Halomicrobium zhouii</name>
    <dbReference type="NCBI Taxonomy" id="767519"/>
    <lineage>
        <taxon>Archaea</taxon>
        <taxon>Methanobacteriati</taxon>
        <taxon>Methanobacteriota</taxon>
        <taxon>Stenosarchaea group</taxon>
        <taxon>Halobacteria</taxon>
        <taxon>Halobacteriales</taxon>
        <taxon>Haloarculaceae</taxon>
        <taxon>Halomicrobium</taxon>
    </lineage>
</organism>
<dbReference type="CDD" id="cd17353">
    <property type="entry name" value="MFS_OFA_like"/>
    <property type="match status" value="1"/>
</dbReference>
<name>A0A1I6KIR3_9EURY</name>
<dbReference type="AlphaFoldDB" id="A0A1I6KIR3"/>
<feature type="region of interest" description="Disordered" evidence="1">
    <location>
        <begin position="187"/>
        <end position="212"/>
    </location>
</feature>
<keyword evidence="5" id="KW-1185">Reference proteome</keyword>
<evidence type="ECO:0000313" key="5">
    <source>
        <dbReference type="Proteomes" id="UP000199062"/>
    </source>
</evidence>
<dbReference type="PANTHER" id="PTHR11360">
    <property type="entry name" value="MONOCARBOXYLATE TRANSPORTER"/>
    <property type="match status" value="1"/>
</dbReference>
<feature type="transmembrane region" description="Helical" evidence="2">
    <location>
        <begin position="382"/>
        <end position="401"/>
    </location>
</feature>
<feature type="transmembrane region" description="Helical" evidence="2">
    <location>
        <begin position="293"/>
        <end position="311"/>
    </location>
</feature>
<feature type="transmembrane region" description="Helical" evidence="2">
    <location>
        <begin position="229"/>
        <end position="250"/>
    </location>
</feature>
<dbReference type="PANTHER" id="PTHR11360:SF304">
    <property type="entry name" value="MFS DOMAIN-CONTAINING PROTEIN"/>
    <property type="match status" value="1"/>
</dbReference>
<dbReference type="InterPro" id="IPR011701">
    <property type="entry name" value="MFS"/>
</dbReference>
<dbReference type="Pfam" id="PF07690">
    <property type="entry name" value="MFS_1"/>
    <property type="match status" value="2"/>
</dbReference>
<feature type="transmembrane region" description="Helical" evidence="2">
    <location>
        <begin position="355"/>
        <end position="376"/>
    </location>
</feature>
<proteinExistence type="predicted"/>
<dbReference type="SUPFAM" id="SSF103473">
    <property type="entry name" value="MFS general substrate transporter"/>
    <property type="match status" value="1"/>
</dbReference>
<keyword evidence="2" id="KW-0472">Membrane</keyword>
<accession>A0A1I6KIR3</accession>
<dbReference type="Proteomes" id="UP000199062">
    <property type="component" value="Unassembled WGS sequence"/>
</dbReference>
<dbReference type="PROSITE" id="PS50850">
    <property type="entry name" value="MFS"/>
    <property type="match status" value="1"/>
</dbReference>
<dbReference type="InterPro" id="IPR020846">
    <property type="entry name" value="MFS_dom"/>
</dbReference>
<feature type="transmembrane region" description="Helical" evidence="2">
    <location>
        <begin position="256"/>
        <end position="281"/>
    </location>
</feature>
<sequence length="413" mass="42920">MLHRSVRTRWLLVLVAAAGMGAAGSYQFVWSSLRPALGMRLGASEAALGTVYTVYLVAQTLSQFPAGWFRDRYGPRLPVAVGAVLLAVGYLGTGVATATWQVTLWYAVGGVGAGTLYTIAVNTPVKWFTERRGLATGIVTMAYGGLSVLFIPFVRDGLATDFFGTVATLGLVTGAIAFAGALVLRDPSPSSDDGDESEGDESPDAVSDQTATADETYTWREAARTWQFWLLYAMLVVVNAVGLMLIGKAVAFADQFGMPAAVLTAAASVVALADSAGLLAIGGLSDRLGRERTAAATVTLSGVAVALAVWTGATQRALPFVVLLGAAAFFRSPVFSIVPSLVGEYYGQARSSENYAILYTAKVWGGIGGGVVASLLITRVGWSTAFLLGAVALSAVGLSLTRLRPVASDSSHG</sequence>
<dbReference type="InterPro" id="IPR050327">
    <property type="entry name" value="Proton-linked_MCT"/>
</dbReference>
<gene>
    <name evidence="4" type="ORF">SAMN05216559_0856</name>
</gene>
<feature type="transmembrane region" description="Helical" evidence="2">
    <location>
        <begin position="133"/>
        <end position="154"/>
    </location>
</feature>
<evidence type="ECO:0000313" key="4">
    <source>
        <dbReference type="EMBL" id="SFR90938.1"/>
    </source>
</evidence>
<dbReference type="GO" id="GO:0022857">
    <property type="term" value="F:transmembrane transporter activity"/>
    <property type="evidence" value="ECO:0007669"/>
    <property type="project" value="InterPro"/>
</dbReference>
<evidence type="ECO:0000259" key="3">
    <source>
        <dbReference type="PROSITE" id="PS50850"/>
    </source>
</evidence>
<feature type="compositionally biased region" description="Acidic residues" evidence="1">
    <location>
        <begin position="192"/>
        <end position="203"/>
    </location>
</feature>
<keyword evidence="2" id="KW-1133">Transmembrane helix</keyword>
<keyword evidence="2" id="KW-0812">Transmembrane</keyword>
<feature type="transmembrane region" description="Helical" evidence="2">
    <location>
        <begin position="39"/>
        <end position="58"/>
    </location>
</feature>
<reference evidence="4 5" key="1">
    <citation type="submission" date="2016-10" db="EMBL/GenBank/DDBJ databases">
        <authorList>
            <person name="de Groot N.N."/>
        </authorList>
    </citation>
    <scope>NUCLEOTIDE SEQUENCE [LARGE SCALE GENOMIC DNA]</scope>
    <source>
        <strain evidence="4 5">CGMCC 1.10457</strain>
    </source>
</reference>